<protein>
    <submittedName>
        <fullName evidence="3">Uncharacterized protein</fullName>
    </submittedName>
</protein>
<proteinExistence type="predicted"/>
<name>A0A7D4HC51_9MICC</name>
<organism evidence="3 4">
    <name type="scientific">Rothia dentocariosa</name>
    <dbReference type="NCBI Taxonomy" id="2047"/>
    <lineage>
        <taxon>Bacteria</taxon>
        <taxon>Bacillati</taxon>
        <taxon>Actinomycetota</taxon>
        <taxon>Actinomycetes</taxon>
        <taxon>Micrococcales</taxon>
        <taxon>Micrococcaceae</taxon>
        <taxon>Rothia</taxon>
    </lineage>
</organism>
<dbReference type="AlphaFoldDB" id="A0A7D4HC51"/>
<dbReference type="EMBL" id="JABZXJ010000011">
    <property type="protein sequence ID" value="MBF1649253.1"/>
    <property type="molecule type" value="Genomic_DNA"/>
</dbReference>
<dbReference type="RefSeq" id="WP_004004578.1">
    <property type="nucleotide sequence ID" value="NZ_CP054018.1"/>
</dbReference>
<evidence type="ECO:0000256" key="1">
    <source>
        <dbReference type="SAM" id="MobiDB-lite"/>
    </source>
</evidence>
<keyword evidence="2" id="KW-0472">Membrane</keyword>
<reference evidence="3" key="1">
    <citation type="submission" date="2020-04" db="EMBL/GenBank/DDBJ databases">
        <title>Deep metagenomics examines the oral microbiome during advanced dental caries in children, revealing novel taxa and co-occurrences with host molecules.</title>
        <authorList>
            <person name="Baker J.L."/>
            <person name="Morton J.T."/>
            <person name="Dinis M."/>
            <person name="Alvarez R."/>
            <person name="Tran N.C."/>
            <person name="Knight R."/>
            <person name="Edlund A."/>
        </authorList>
    </citation>
    <scope>NUCLEOTIDE SEQUENCE</scope>
    <source>
        <strain evidence="3">JCVI_47_bin.4</strain>
    </source>
</reference>
<sequence>MRTGASQSCDYRANRRTVTKGIAWAVPAVLSAVTVPAFAASGCEDVPGPSFAQLERWSISNPASGELISPASNGIKIIGGQEYWMSESTAAGNEKASIVLRTAYRAGYDSEAQLRPGCRYSFKYSVAAHDADHGRRKGKGDVKLDVYLYDPEGVQVRNSGHTYTTKPRQNTNKSTSVPLGGQVSAHEVYVTAQEGLYRLETVITVAAEEKRRDKVVARAIGITSPCFEFAG</sequence>
<feature type="transmembrane region" description="Helical" evidence="2">
    <location>
        <begin position="21"/>
        <end position="40"/>
    </location>
</feature>
<evidence type="ECO:0000256" key="2">
    <source>
        <dbReference type="SAM" id="Phobius"/>
    </source>
</evidence>
<gene>
    <name evidence="3" type="ORF">HXO56_04005</name>
</gene>
<accession>A0A7D4HC51</accession>
<comment type="caution">
    <text evidence="3">The sequence shown here is derived from an EMBL/GenBank/DDBJ whole genome shotgun (WGS) entry which is preliminary data.</text>
</comment>
<evidence type="ECO:0000313" key="4">
    <source>
        <dbReference type="Proteomes" id="UP000769484"/>
    </source>
</evidence>
<keyword evidence="2" id="KW-0812">Transmembrane</keyword>
<evidence type="ECO:0000313" key="3">
    <source>
        <dbReference type="EMBL" id="MBF1649253.1"/>
    </source>
</evidence>
<keyword evidence="2" id="KW-1133">Transmembrane helix</keyword>
<dbReference type="Proteomes" id="UP000769484">
    <property type="component" value="Unassembled WGS sequence"/>
</dbReference>
<feature type="compositionally biased region" description="Polar residues" evidence="1">
    <location>
        <begin position="157"/>
        <end position="177"/>
    </location>
</feature>
<feature type="region of interest" description="Disordered" evidence="1">
    <location>
        <begin position="157"/>
        <end position="179"/>
    </location>
</feature>